<keyword evidence="10" id="KW-1185">Reference proteome</keyword>
<keyword evidence="6 8" id="KW-0472">Membrane</keyword>
<dbReference type="eggNOG" id="KOG0224">
    <property type="taxonomic scope" value="Eukaryota"/>
</dbReference>
<feature type="transmembrane region" description="Helical" evidence="8">
    <location>
        <begin position="132"/>
        <end position="151"/>
    </location>
</feature>
<keyword evidence="5 8" id="KW-1133">Transmembrane helix</keyword>
<dbReference type="AlphaFoldDB" id="H3H9X5"/>
<dbReference type="InParanoid" id="H3H9X5"/>
<accession>H3H9X5</accession>
<reference evidence="9" key="2">
    <citation type="submission" date="2015-06" db="UniProtKB">
        <authorList>
            <consortium name="EnsemblProtists"/>
        </authorList>
    </citation>
    <scope>IDENTIFICATION</scope>
    <source>
        <strain evidence="9">Pr102</strain>
    </source>
</reference>
<dbReference type="EnsemblProtists" id="Phyra72426">
    <property type="protein sequence ID" value="Phyra72426"/>
    <property type="gene ID" value="Phyra72426"/>
</dbReference>
<dbReference type="EMBL" id="DS568208">
    <property type="status" value="NOT_ANNOTATED_CDS"/>
    <property type="molecule type" value="Genomic_DNA"/>
</dbReference>
<evidence type="ECO:0000256" key="4">
    <source>
        <dbReference type="ARBA" id="ARBA00022692"/>
    </source>
</evidence>
<dbReference type="Proteomes" id="UP000005238">
    <property type="component" value="Unassembled WGS sequence"/>
</dbReference>
<organism evidence="9 10">
    <name type="scientific">Phytophthora ramorum</name>
    <name type="common">Sudden oak death agent</name>
    <dbReference type="NCBI Taxonomy" id="164328"/>
    <lineage>
        <taxon>Eukaryota</taxon>
        <taxon>Sar</taxon>
        <taxon>Stramenopiles</taxon>
        <taxon>Oomycota</taxon>
        <taxon>Peronosporomycetes</taxon>
        <taxon>Peronosporales</taxon>
        <taxon>Peronosporaceae</taxon>
        <taxon>Phytophthora</taxon>
    </lineage>
</organism>
<dbReference type="Pfam" id="PF00230">
    <property type="entry name" value="MIP"/>
    <property type="match status" value="1"/>
</dbReference>
<dbReference type="STRING" id="164328.H3H9X5"/>
<keyword evidence="4 7" id="KW-0812">Transmembrane</keyword>
<feature type="transmembrane region" description="Helical" evidence="8">
    <location>
        <begin position="214"/>
        <end position="237"/>
    </location>
</feature>
<proteinExistence type="inferred from homology"/>
<dbReference type="EMBL" id="DS566708">
    <property type="status" value="NOT_ANNOTATED_CDS"/>
    <property type="molecule type" value="Genomic_DNA"/>
</dbReference>
<dbReference type="GO" id="GO:0005886">
    <property type="term" value="C:plasma membrane"/>
    <property type="evidence" value="ECO:0000318"/>
    <property type="project" value="GO_Central"/>
</dbReference>
<evidence type="ECO:0000256" key="2">
    <source>
        <dbReference type="ARBA" id="ARBA00006175"/>
    </source>
</evidence>
<dbReference type="OMA" id="WDPVNKE"/>
<dbReference type="EnsemblProtists" id="Phyra87677">
    <property type="protein sequence ID" value="Phyra87677"/>
    <property type="gene ID" value="Phyra87677"/>
</dbReference>
<evidence type="ECO:0000313" key="10">
    <source>
        <dbReference type="Proteomes" id="UP000005238"/>
    </source>
</evidence>
<evidence type="ECO:0000256" key="8">
    <source>
        <dbReference type="SAM" id="Phobius"/>
    </source>
</evidence>
<evidence type="ECO:0000256" key="3">
    <source>
        <dbReference type="ARBA" id="ARBA00022448"/>
    </source>
</evidence>
<dbReference type="NCBIfam" id="TIGR00861">
    <property type="entry name" value="MIP"/>
    <property type="match status" value="1"/>
</dbReference>
<dbReference type="PRINTS" id="PR00783">
    <property type="entry name" value="MINTRINSICP"/>
</dbReference>
<dbReference type="VEuPathDB" id="FungiDB:KRP22_9149"/>
<comment type="subcellular location">
    <subcellularLocation>
        <location evidence="1">Membrane</location>
        <topology evidence="1">Multi-pass membrane protein</topology>
    </subcellularLocation>
</comment>
<dbReference type="GO" id="GO:0015793">
    <property type="term" value="P:glycerol transmembrane transport"/>
    <property type="evidence" value="ECO:0000318"/>
    <property type="project" value="GO_Central"/>
</dbReference>
<feature type="transmembrane region" description="Helical" evidence="8">
    <location>
        <begin position="54"/>
        <end position="71"/>
    </location>
</feature>
<dbReference type="SUPFAM" id="SSF81338">
    <property type="entry name" value="Aquaporin-like"/>
    <property type="match status" value="1"/>
</dbReference>
<comment type="similarity">
    <text evidence="2 7">Belongs to the MIP/aquaporin (TC 1.A.8) family.</text>
</comment>
<evidence type="ECO:0008006" key="11">
    <source>
        <dbReference type="Google" id="ProtNLM"/>
    </source>
</evidence>
<evidence type="ECO:0000256" key="6">
    <source>
        <dbReference type="ARBA" id="ARBA00023136"/>
    </source>
</evidence>
<feature type="transmembrane region" description="Helical" evidence="8">
    <location>
        <begin position="264"/>
        <end position="284"/>
    </location>
</feature>
<dbReference type="CDD" id="cd00333">
    <property type="entry name" value="MIP"/>
    <property type="match status" value="1"/>
</dbReference>
<dbReference type="Gene3D" id="1.20.1080.10">
    <property type="entry name" value="Glycerol uptake facilitator protein"/>
    <property type="match status" value="1"/>
</dbReference>
<dbReference type="GO" id="GO:0015254">
    <property type="term" value="F:glycerol channel activity"/>
    <property type="evidence" value="ECO:0000318"/>
    <property type="project" value="GO_Central"/>
</dbReference>
<dbReference type="InterPro" id="IPR000425">
    <property type="entry name" value="MIP"/>
</dbReference>
<feature type="transmembrane region" description="Helical" evidence="8">
    <location>
        <begin position="183"/>
        <end position="202"/>
    </location>
</feature>
<protein>
    <recommendedName>
        <fullName evidence="11">Aquaporin</fullName>
    </recommendedName>
</protein>
<evidence type="ECO:0000256" key="7">
    <source>
        <dbReference type="RuleBase" id="RU000477"/>
    </source>
</evidence>
<sequence>MTSNQDTAAISYDELIDKVETGYVDAPLTPKAGSASQGKAVSRYAVQSVHMRECLAEFLGTFIMIVFGMGVNNQVVNSEDKNGTWLSINMCWGVAVLIGVYCSEGVSGANLNTAVTLAHCVYGRLPWWKAPGYMVSQVLGAFCGAFIIYLMQYQNLNVIDPNRETMQGSWSTYPSDQISNYTAFYTEFIGTAMLVLGVYAITDKRNKSAGPVGSPFAFCLLIWGLGMAFGMNTGYAINPARDFGPRLFTCLAGWGTKVFTLRNHYFWIPIVAPLCGGVCGAGLYRVMVEMHHPQPQPRQ</sequence>
<name>H3H9X5_PHYRM</name>
<feature type="transmembrane region" description="Helical" evidence="8">
    <location>
        <begin position="83"/>
        <end position="102"/>
    </location>
</feature>
<dbReference type="InterPro" id="IPR050363">
    <property type="entry name" value="MIP/Aquaporin"/>
</dbReference>
<dbReference type="GO" id="GO:0006833">
    <property type="term" value="P:water transport"/>
    <property type="evidence" value="ECO:0000318"/>
    <property type="project" value="GO_Central"/>
</dbReference>
<keyword evidence="3 7" id="KW-0813">Transport</keyword>
<dbReference type="VEuPathDB" id="FungiDB:KRP23_12173"/>
<dbReference type="HOGENOM" id="CLU_020019_9_1_1"/>
<dbReference type="PANTHER" id="PTHR43829:SF9">
    <property type="entry name" value="AQUAPORIN-9"/>
    <property type="match status" value="1"/>
</dbReference>
<evidence type="ECO:0000256" key="5">
    <source>
        <dbReference type="ARBA" id="ARBA00022989"/>
    </source>
</evidence>
<dbReference type="InterPro" id="IPR023271">
    <property type="entry name" value="Aquaporin-like"/>
</dbReference>
<evidence type="ECO:0000313" key="9">
    <source>
        <dbReference type="EnsemblProtists" id="Phyra87677"/>
    </source>
</evidence>
<evidence type="ECO:0000256" key="1">
    <source>
        <dbReference type="ARBA" id="ARBA00004141"/>
    </source>
</evidence>
<reference evidence="10" key="1">
    <citation type="journal article" date="2006" name="Science">
        <title>Phytophthora genome sequences uncover evolutionary origins and mechanisms of pathogenesis.</title>
        <authorList>
            <person name="Tyler B.M."/>
            <person name="Tripathy S."/>
            <person name="Zhang X."/>
            <person name="Dehal P."/>
            <person name="Jiang R.H."/>
            <person name="Aerts A."/>
            <person name="Arredondo F.D."/>
            <person name="Baxter L."/>
            <person name="Bensasson D."/>
            <person name="Beynon J.L."/>
            <person name="Chapman J."/>
            <person name="Damasceno C.M."/>
            <person name="Dorrance A.E."/>
            <person name="Dou D."/>
            <person name="Dickerman A.W."/>
            <person name="Dubchak I.L."/>
            <person name="Garbelotto M."/>
            <person name="Gijzen M."/>
            <person name="Gordon S.G."/>
            <person name="Govers F."/>
            <person name="Grunwald N.J."/>
            <person name="Huang W."/>
            <person name="Ivors K.L."/>
            <person name="Jones R.W."/>
            <person name="Kamoun S."/>
            <person name="Krampis K."/>
            <person name="Lamour K.H."/>
            <person name="Lee M.K."/>
            <person name="McDonald W.H."/>
            <person name="Medina M."/>
            <person name="Meijer H.J."/>
            <person name="Nordberg E.K."/>
            <person name="Maclean D.J."/>
            <person name="Ospina-Giraldo M.D."/>
            <person name="Morris P.F."/>
            <person name="Phuntumart V."/>
            <person name="Putnam N.H."/>
            <person name="Rash S."/>
            <person name="Rose J.K."/>
            <person name="Sakihama Y."/>
            <person name="Salamov A.A."/>
            <person name="Savidor A."/>
            <person name="Scheuring C.F."/>
            <person name="Smith B.M."/>
            <person name="Sobral B.W."/>
            <person name="Terry A."/>
            <person name="Torto-Alalibo T.A."/>
            <person name="Win J."/>
            <person name="Xu Z."/>
            <person name="Zhang H."/>
            <person name="Grigoriev I.V."/>
            <person name="Rokhsar D.S."/>
            <person name="Boore J.L."/>
        </authorList>
    </citation>
    <scope>NUCLEOTIDE SEQUENCE [LARGE SCALE GENOMIC DNA]</scope>
    <source>
        <strain evidence="10">Pr102</strain>
    </source>
</reference>
<dbReference type="PANTHER" id="PTHR43829">
    <property type="entry name" value="AQUAPORIN OR AQUAGLYCEROPORIN RELATED"/>
    <property type="match status" value="1"/>
</dbReference>
<dbReference type="GO" id="GO:0015250">
    <property type="term" value="F:water channel activity"/>
    <property type="evidence" value="ECO:0000318"/>
    <property type="project" value="GO_Central"/>
</dbReference>